<keyword evidence="3" id="KW-0378">Hydrolase</keyword>
<evidence type="ECO:0000256" key="2">
    <source>
        <dbReference type="ARBA" id="ARBA00022759"/>
    </source>
</evidence>
<dbReference type="GO" id="GO:0004519">
    <property type="term" value="F:endonuclease activity"/>
    <property type="evidence" value="ECO:0007669"/>
    <property type="project" value="UniProtKB-KW"/>
</dbReference>
<dbReference type="InterPro" id="IPR035437">
    <property type="entry name" value="SNase_OB-fold_sf"/>
</dbReference>
<feature type="domain" description="TNase-like" evidence="5">
    <location>
        <begin position="67"/>
        <end position="187"/>
    </location>
</feature>
<dbReference type="STRING" id="1805376.AUK05_00410"/>
<dbReference type="SUPFAM" id="SSF50199">
    <property type="entry name" value="Staphylococcal nuclease"/>
    <property type="match status" value="1"/>
</dbReference>
<evidence type="ECO:0000313" key="6">
    <source>
        <dbReference type="EMBL" id="OIP87792.1"/>
    </source>
</evidence>
<dbReference type="Proteomes" id="UP000182344">
    <property type="component" value="Unassembled WGS sequence"/>
</dbReference>
<comment type="caution">
    <text evidence="6">The sequence shown here is derived from an EMBL/GenBank/DDBJ whole genome shotgun (WGS) entry which is preliminary data.</text>
</comment>
<keyword evidence="4" id="KW-1133">Transmembrane helix</keyword>
<feature type="transmembrane region" description="Helical" evidence="4">
    <location>
        <begin position="24"/>
        <end position="44"/>
    </location>
</feature>
<sequence length="193" mass="22055">MGPTPTRVSNSINNLKLQITNSKLIKLFSLFVFVIILFALGIFLEKKIKENVNIKKVVVEDVIVKSDKERVLVSRVIDGDTVELSDKRKVRYIGINSPEMTDKRAEVLCFAKMAKAKNEKMVLNKTIELEKDVSDKDKYGRLLRYIWVNGQMVNLNLIKNGYAKIATYPPDVKYKDIFLDASKTAKKLICNKI</sequence>
<keyword evidence="2" id="KW-0255">Endonuclease</keyword>
<organism evidence="6 7">
    <name type="scientific">Candidatus Shapirobacteria bacterium CG2_30_35_20</name>
    <dbReference type="NCBI Taxonomy" id="1805376"/>
    <lineage>
        <taxon>Bacteria</taxon>
        <taxon>Candidatus Shapironibacteriota</taxon>
    </lineage>
</organism>
<dbReference type="SMART" id="SM00318">
    <property type="entry name" value="SNc"/>
    <property type="match status" value="1"/>
</dbReference>
<evidence type="ECO:0000256" key="1">
    <source>
        <dbReference type="ARBA" id="ARBA00022722"/>
    </source>
</evidence>
<accession>A0A1J5I981</accession>
<keyword evidence="4" id="KW-0812">Transmembrane</keyword>
<reference evidence="6 7" key="1">
    <citation type="journal article" date="2016" name="Environ. Microbiol.">
        <title>Genomic resolution of a cold subsurface aquifer community provides metabolic insights for novel microbes adapted to high CO concentrations.</title>
        <authorList>
            <person name="Probst A.J."/>
            <person name="Castelle C.J."/>
            <person name="Singh A."/>
            <person name="Brown C.T."/>
            <person name="Anantharaman K."/>
            <person name="Sharon I."/>
            <person name="Hug L.A."/>
            <person name="Burstein D."/>
            <person name="Emerson J.B."/>
            <person name="Thomas B.C."/>
            <person name="Banfield J.F."/>
        </authorList>
    </citation>
    <scope>NUCLEOTIDE SEQUENCE [LARGE SCALE GENOMIC DNA]</scope>
    <source>
        <strain evidence="6">CG2_30_35_20</strain>
    </source>
</reference>
<keyword evidence="4" id="KW-0472">Membrane</keyword>
<proteinExistence type="predicted"/>
<dbReference type="PANTHER" id="PTHR12302:SF3">
    <property type="entry name" value="SERINE_THREONINE-PROTEIN KINASE 31"/>
    <property type="match status" value="1"/>
</dbReference>
<evidence type="ECO:0000259" key="5">
    <source>
        <dbReference type="PROSITE" id="PS50830"/>
    </source>
</evidence>
<dbReference type="EMBL" id="MNZO01000006">
    <property type="protein sequence ID" value="OIP87792.1"/>
    <property type="molecule type" value="Genomic_DNA"/>
</dbReference>
<dbReference type="PANTHER" id="PTHR12302">
    <property type="entry name" value="EBNA2 BINDING PROTEIN P100"/>
    <property type="match status" value="1"/>
</dbReference>
<dbReference type="AlphaFoldDB" id="A0A1J5I981"/>
<dbReference type="GO" id="GO:0016787">
    <property type="term" value="F:hydrolase activity"/>
    <property type="evidence" value="ECO:0007669"/>
    <property type="project" value="UniProtKB-KW"/>
</dbReference>
<dbReference type="PROSITE" id="PS50830">
    <property type="entry name" value="TNASE_3"/>
    <property type="match status" value="1"/>
</dbReference>
<dbReference type="Gene3D" id="2.40.50.90">
    <property type="match status" value="1"/>
</dbReference>
<evidence type="ECO:0000256" key="4">
    <source>
        <dbReference type="SAM" id="Phobius"/>
    </source>
</evidence>
<dbReference type="Pfam" id="PF00565">
    <property type="entry name" value="SNase"/>
    <property type="match status" value="1"/>
</dbReference>
<keyword evidence="1" id="KW-0540">Nuclease</keyword>
<dbReference type="InterPro" id="IPR016071">
    <property type="entry name" value="Staphylococal_nuclease_OB-fold"/>
</dbReference>
<evidence type="ECO:0000256" key="3">
    <source>
        <dbReference type="ARBA" id="ARBA00022801"/>
    </source>
</evidence>
<evidence type="ECO:0000313" key="7">
    <source>
        <dbReference type="Proteomes" id="UP000182344"/>
    </source>
</evidence>
<protein>
    <recommendedName>
        <fullName evidence="5">TNase-like domain-containing protein</fullName>
    </recommendedName>
</protein>
<gene>
    <name evidence="6" type="ORF">AUK05_00410</name>
</gene>
<name>A0A1J5I981_9BACT</name>